<proteinExistence type="predicted"/>
<organism evidence="1 2">
    <name type="scientific">Leptospira kirschneri str. H1</name>
    <dbReference type="NCBI Taxonomy" id="1049966"/>
    <lineage>
        <taxon>Bacteria</taxon>
        <taxon>Pseudomonadati</taxon>
        <taxon>Spirochaetota</taxon>
        <taxon>Spirochaetia</taxon>
        <taxon>Leptospirales</taxon>
        <taxon>Leptospiraceae</taxon>
        <taxon>Leptospira</taxon>
    </lineage>
</organism>
<evidence type="ECO:0000313" key="1">
    <source>
        <dbReference type="EMBL" id="EKO15997.1"/>
    </source>
</evidence>
<dbReference type="AlphaFoldDB" id="A0A0E2B578"/>
<name>A0A0E2B578_9LEPT</name>
<comment type="caution">
    <text evidence="1">The sequence shown here is derived from an EMBL/GenBank/DDBJ whole genome shotgun (WGS) entry which is preliminary data.</text>
</comment>
<dbReference type="Proteomes" id="UP000006253">
    <property type="component" value="Unassembled WGS sequence"/>
</dbReference>
<evidence type="ECO:0000313" key="2">
    <source>
        <dbReference type="Proteomes" id="UP000006253"/>
    </source>
</evidence>
<reference evidence="1 2" key="1">
    <citation type="submission" date="2012-10" db="EMBL/GenBank/DDBJ databases">
        <authorList>
            <person name="Harkins D.M."/>
            <person name="Durkin A.S."/>
            <person name="Brinkac L.M."/>
            <person name="Selengut J.D."/>
            <person name="Sanka R."/>
            <person name="DePew J."/>
            <person name="Purushe J."/>
            <person name="Peacock S.J."/>
            <person name="Thaipadungpanit J."/>
            <person name="Wuthiekanun V.W."/>
            <person name="Day N.P."/>
            <person name="Vinetz J.M."/>
            <person name="Sutton G.G."/>
            <person name="Nelson W.C."/>
            <person name="Fouts D.E."/>
        </authorList>
    </citation>
    <scope>NUCLEOTIDE SEQUENCE [LARGE SCALE GENOMIC DNA]</scope>
    <source>
        <strain evidence="1 2">H1</strain>
    </source>
</reference>
<protein>
    <submittedName>
        <fullName evidence="1">Uncharacterized protein</fullName>
    </submittedName>
</protein>
<sequence length="50" mass="5776">MTGAESLVPEKQNRINNSEYNKNLKCKKIFSPKAAILKTEIHCFVFQFSE</sequence>
<accession>A0A0E2B578</accession>
<gene>
    <name evidence="1" type="ORF">LEP1GSC081_4168</name>
</gene>
<dbReference type="EMBL" id="AHMY02000036">
    <property type="protein sequence ID" value="EKO15997.1"/>
    <property type="molecule type" value="Genomic_DNA"/>
</dbReference>